<name>A0AAP0JJ38_9MAGN</name>
<keyword evidence="3" id="KW-1185">Reference proteome</keyword>
<dbReference type="AlphaFoldDB" id="A0AAP0JJ38"/>
<dbReference type="Pfam" id="PF06522">
    <property type="entry name" value="B12D"/>
    <property type="match status" value="1"/>
</dbReference>
<protein>
    <submittedName>
        <fullName evidence="2">Uncharacterized protein</fullName>
    </submittedName>
</protein>
<evidence type="ECO:0000313" key="3">
    <source>
        <dbReference type="Proteomes" id="UP001420932"/>
    </source>
</evidence>
<keyword evidence="1" id="KW-0812">Transmembrane</keyword>
<proteinExistence type="predicted"/>
<feature type="transmembrane region" description="Helical" evidence="1">
    <location>
        <begin position="20"/>
        <end position="40"/>
    </location>
</feature>
<reference evidence="2 3" key="1">
    <citation type="submission" date="2024-01" db="EMBL/GenBank/DDBJ databases">
        <title>Genome assemblies of Stephania.</title>
        <authorList>
            <person name="Yang L."/>
        </authorList>
    </citation>
    <scope>NUCLEOTIDE SEQUENCE [LARGE SCALE GENOMIC DNA]</scope>
    <source>
        <strain evidence="2">YNDBR</strain>
        <tissue evidence="2">Leaf</tissue>
    </source>
</reference>
<accession>A0AAP0JJ38</accession>
<dbReference type="InterPro" id="IPR010530">
    <property type="entry name" value="B12D"/>
</dbReference>
<keyword evidence="1" id="KW-1133">Transmembrane helix</keyword>
<evidence type="ECO:0000313" key="2">
    <source>
        <dbReference type="EMBL" id="KAK9134764.1"/>
    </source>
</evidence>
<dbReference type="Proteomes" id="UP001420932">
    <property type="component" value="Unassembled WGS sequence"/>
</dbReference>
<sequence>MASSFFQSSKSQLTITSSVQFFPLFVAMGVAVRICSLRLIRNITTNPEVRDHLSKSVYSDLKISRM</sequence>
<evidence type="ECO:0000256" key="1">
    <source>
        <dbReference type="SAM" id="Phobius"/>
    </source>
</evidence>
<dbReference type="EMBL" id="JBBNAF010000006">
    <property type="protein sequence ID" value="KAK9134764.1"/>
    <property type="molecule type" value="Genomic_DNA"/>
</dbReference>
<keyword evidence="1" id="KW-0472">Membrane</keyword>
<gene>
    <name evidence="2" type="ORF">Syun_014094</name>
</gene>
<comment type="caution">
    <text evidence="2">The sequence shown here is derived from an EMBL/GenBank/DDBJ whole genome shotgun (WGS) entry which is preliminary data.</text>
</comment>
<organism evidence="2 3">
    <name type="scientific">Stephania yunnanensis</name>
    <dbReference type="NCBI Taxonomy" id="152371"/>
    <lineage>
        <taxon>Eukaryota</taxon>
        <taxon>Viridiplantae</taxon>
        <taxon>Streptophyta</taxon>
        <taxon>Embryophyta</taxon>
        <taxon>Tracheophyta</taxon>
        <taxon>Spermatophyta</taxon>
        <taxon>Magnoliopsida</taxon>
        <taxon>Ranunculales</taxon>
        <taxon>Menispermaceae</taxon>
        <taxon>Menispermoideae</taxon>
        <taxon>Cissampelideae</taxon>
        <taxon>Stephania</taxon>
    </lineage>
</organism>